<dbReference type="PANTHER" id="PTHR12925">
    <property type="entry name" value="HIKESHI FAMILY MEMBER"/>
    <property type="match status" value="1"/>
</dbReference>
<feature type="domain" description="Hikeshi-like N-terminal" evidence="2">
    <location>
        <begin position="10"/>
        <end position="137"/>
    </location>
</feature>
<evidence type="ECO:0000259" key="3">
    <source>
        <dbReference type="Pfam" id="PF21057"/>
    </source>
</evidence>
<dbReference type="Pfam" id="PF21057">
    <property type="entry name" value="Hikeshi-like_C"/>
    <property type="match status" value="1"/>
</dbReference>
<evidence type="ECO:0008006" key="6">
    <source>
        <dbReference type="Google" id="ProtNLM"/>
    </source>
</evidence>
<dbReference type="InterPro" id="IPR008493">
    <property type="entry name" value="Hikeshi-like_N"/>
</dbReference>
<dbReference type="GO" id="GO:0006606">
    <property type="term" value="P:protein import into nucleus"/>
    <property type="evidence" value="ECO:0007669"/>
    <property type="project" value="TreeGrafter"/>
</dbReference>
<dbReference type="AlphaFoldDB" id="A0A811LDY4"/>
<dbReference type="EMBL" id="CAJFCW020000005">
    <property type="protein sequence ID" value="CAG9121296.1"/>
    <property type="molecule type" value="Genomic_DNA"/>
</dbReference>
<accession>A0A811LDY4</accession>
<gene>
    <name evidence="4" type="ORF">BOKJ2_LOCUS11749</name>
</gene>
<dbReference type="PANTHER" id="PTHR12925:SF0">
    <property type="entry name" value="PROTEIN HIKESHI"/>
    <property type="match status" value="1"/>
</dbReference>
<evidence type="ECO:0000259" key="2">
    <source>
        <dbReference type="Pfam" id="PF05603"/>
    </source>
</evidence>
<evidence type="ECO:0000313" key="4">
    <source>
        <dbReference type="EMBL" id="CAD5225781.1"/>
    </source>
</evidence>
<evidence type="ECO:0000313" key="5">
    <source>
        <dbReference type="Proteomes" id="UP000614601"/>
    </source>
</evidence>
<dbReference type="Pfam" id="PF05603">
    <property type="entry name" value="Hikeshi-like_N"/>
    <property type="match status" value="1"/>
</dbReference>
<comment type="similarity">
    <text evidence="1">Belongs to the OPI10 family.</text>
</comment>
<protein>
    <recommendedName>
        <fullName evidence="6">DUF775 domain-containing protein</fullName>
    </recommendedName>
</protein>
<dbReference type="Proteomes" id="UP000614601">
    <property type="component" value="Unassembled WGS sequence"/>
</dbReference>
<dbReference type="OrthoDB" id="10248398at2759"/>
<reference evidence="4" key="1">
    <citation type="submission" date="2020-09" db="EMBL/GenBank/DDBJ databases">
        <authorList>
            <person name="Kikuchi T."/>
        </authorList>
    </citation>
    <scope>NUCLEOTIDE SEQUENCE</scope>
    <source>
        <strain evidence="4">SH1</strain>
    </source>
</reference>
<name>A0A811LDY4_9BILA</name>
<sequence>MSANQIFGVIVAGRLIQTDFVQAGETEFVCEIPNADAINHLVVFLTGVQPFPDGMGGSVFIRWPQDSGEVNWHYLGFIANEKPSAIFKVAQLHKATSDHSADLFSNHGPGQGVVGSALIGVMVEPLRQIEEKVAAEGTSTTQQSTIAEFSEKMLSNFVNHVSSYVVSFPDPMNPSHATEYIPIKSVNDWFSNFKRRLQFNPNFWKSIFIVKMISDADFDRMNAYFAANPLSEDNWQRGRLAQAVRNNSLDKEMNVEENIVTKFNRSFGKEQ</sequence>
<dbReference type="InterPro" id="IPR031318">
    <property type="entry name" value="OPI10"/>
</dbReference>
<dbReference type="GO" id="GO:0005829">
    <property type="term" value="C:cytosol"/>
    <property type="evidence" value="ECO:0007669"/>
    <property type="project" value="TreeGrafter"/>
</dbReference>
<evidence type="ECO:0000256" key="1">
    <source>
        <dbReference type="ARBA" id="ARBA00006623"/>
    </source>
</evidence>
<organism evidence="4 5">
    <name type="scientific">Bursaphelenchus okinawaensis</name>
    <dbReference type="NCBI Taxonomy" id="465554"/>
    <lineage>
        <taxon>Eukaryota</taxon>
        <taxon>Metazoa</taxon>
        <taxon>Ecdysozoa</taxon>
        <taxon>Nematoda</taxon>
        <taxon>Chromadorea</taxon>
        <taxon>Rhabditida</taxon>
        <taxon>Tylenchina</taxon>
        <taxon>Tylenchomorpha</taxon>
        <taxon>Aphelenchoidea</taxon>
        <taxon>Aphelenchoididae</taxon>
        <taxon>Bursaphelenchus</taxon>
    </lineage>
</organism>
<feature type="domain" description="Hikeshi-like C-terminal" evidence="3">
    <location>
        <begin position="145"/>
        <end position="205"/>
    </location>
</feature>
<dbReference type="Proteomes" id="UP000783686">
    <property type="component" value="Unassembled WGS sequence"/>
</dbReference>
<keyword evidence="5" id="KW-1185">Reference proteome</keyword>
<proteinExistence type="inferred from homology"/>
<dbReference type="GO" id="GO:0005634">
    <property type="term" value="C:nucleus"/>
    <property type="evidence" value="ECO:0007669"/>
    <property type="project" value="TreeGrafter"/>
</dbReference>
<dbReference type="GO" id="GO:0061608">
    <property type="term" value="F:nuclear import signal receptor activity"/>
    <property type="evidence" value="ECO:0007669"/>
    <property type="project" value="TreeGrafter"/>
</dbReference>
<dbReference type="EMBL" id="CAJFDH010000005">
    <property type="protein sequence ID" value="CAD5225781.1"/>
    <property type="molecule type" value="Genomic_DNA"/>
</dbReference>
<comment type="caution">
    <text evidence="4">The sequence shown here is derived from an EMBL/GenBank/DDBJ whole genome shotgun (WGS) entry which is preliminary data.</text>
</comment>
<dbReference type="InterPro" id="IPR048364">
    <property type="entry name" value="Hikeshi-like_C"/>
</dbReference>
<dbReference type="GO" id="GO:0030544">
    <property type="term" value="F:Hsp70 protein binding"/>
    <property type="evidence" value="ECO:0007669"/>
    <property type="project" value="TreeGrafter"/>
</dbReference>